<dbReference type="AlphaFoldDB" id="A0A0B0NJR4"/>
<name>A0A0B0NJR4_GOSAR</name>
<dbReference type="Proteomes" id="UP000032142">
    <property type="component" value="Unassembled WGS sequence"/>
</dbReference>
<evidence type="ECO:0000313" key="2">
    <source>
        <dbReference type="Proteomes" id="UP000032142"/>
    </source>
</evidence>
<organism evidence="1 2">
    <name type="scientific">Gossypium arboreum</name>
    <name type="common">Tree cotton</name>
    <name type="synonym">Gossypium nanking</name>
    <dbReference type="NCBI Taxonomy" id="29729"/>
    <lineage>
        <taxon>Eukaryota</taxon>
        <taxon>Viridiplantae</taxon>
        <taxon>Streptophyta</taxon>
        <taxon>Embryophyta</taxon>
        <taxon>Tracheophyta</taxon>
        <taxon>Spermatophyta</taxon>
        <taxon>Magnoliopsida</taxon>
        <taxon>eudicotyledons</taxon>
        <taxon>Gunneridae</taxon>
        <taxon>Pentapetalae</taxon>
        <taxon>rosids</taxon>
        <taxon>malvids</taxon>
        <taxon>Malvales</taxon>
        <taxon>Malvaceae</taxon>
        <taxon>Malvoideae</taxon>
        <taxon>Gossypium</taxon>
    </lineage>
</organism>
<reference evidence="2" key="1">
    <citation type="submission" date="2014-09" db="EMBL/GenBank/DDBJ databases">
        <authorList>
            <person name="Mudge J."/>
            <person name="Ramaraj T."/>
            <person name="Lindquist I.E."/>
            <person name="Bharti A.K."/>
            <person name="Sundararajan A."/>
            <person name="Cameron C.T."/>
            <person name="Woodward J.E."/>
            <person name="May G.D."/>
            <person name="Brubaker C."/>
            <person name="Broadhvest J."/>
            <person name="Wilkins T.A."/>
        </authorList>
    </citation>
    <scope>NUCLEOTIDE SEQUENCE</scope>
    <source>
        <strain evidence="2">cv. AKA8401</strain>
    </source>
</reference>
<proteinExistence type="predicted"/>
<protein>
    <submittedName>
        <fullName evidence="1">Uncharacterized protein</fullName>
    </submittedName>
</protein>
<evidence type="ECO:0000313" key="1">
    <source>
        <dbReference type="EMBL" id="KHG14773.1"/>
    </source>
</evidence>
<gene>
    <name evidence="1" type="ORF">F383_18652</name>
</gene>
<accession>A0A0B0NJR4</accession>
<dbReference type="EMBL" id="KN402249">
    <property type="protein sequence ID" value="KHG14773.1"/>
    <property type="molecule type" value="Genomic_DNA"/>
</dbReference>
<sequence>MRIGWQIGFANGLFLSTRAETRACVSAVCNTESCYMAVCLLRRPSTRACDLAVWLKSESYTGMDTG</sequence>
<keyword evidence="2" id="KW-1185">Reference proteome</keyword>